<feature type="compositionally biased region" description="Pro residues" evidence="1">
    <location>
        <begin position="33"/>
        <end position="59"/>
    </location>
</feature>
<evidence type="ECO:0000256" key="1">
    <source>
        <dbReference type="SAM" id="MobiDB-lite"/>
    </source>
</evidence>
<accession>A0A7Z8JW38</accession>
<reference evidence="2 3" key="1">
    <citation type="submission" date="2019-05" db="EMBL/GenBank/DDBJ databases">
        <title>Genome sequence of Cellulomonas hominis strain CS1.</title>
        <authorList>
            <person name="Belmont J."/>
            <person name="Maclea K.S."/>
        </authorList>
    </citation>
    <scope>NUCLEOTIDE SEQUENCE [LARGE SCALE GENOMIC DNA]</scope>
    <source>
        <strain evidence="2 3">CS1</strain>
    </source>
</reference>
<gene>
    <name evidence="2" type="ORF">FA014_19385</name>
</gene>
<evidence type="ECO:0000313" key="2">
    <source>
        <dbReference type="EMBL" id="TKR21886.1"/>
    </source>
</evidence>
<proteinExistence type="predicted"/>
<evidence type="ECO:0000313" key="3">
    <source>
        <dbReference type="Proteomes" id="UP000308121"/>
    </source>
</evidence>
<dbReference type="Proteomes" id="UP000308121">
    <property type="component" value="Unassembled WGS sequence"/>
</dbReference>
<feature type="region of interest" description="Disordered" evidence="1">
    <location>
        <begin position="1"/>
        <end position="59"/>
    </location>
</feature>
<organism evidence="2 3">
    <name type="scientific">Cellulomonas hominis</name>
    <dbReference type="NCBI Taxonomy" id="156981"/>
    <lineage>
        <taxon>Bacteria</taxon>
        <taxon>Bacillati</taxon>
        <taxon>Actinomycetota</taxon>
        <taxon>Actinomycetes</taxon>
        <taxon>Micrococcales</taxon>
        <taxon>Cellulomonadaceae</taxon>
        <taxon>Cellulomonas</taxon>
    </lineage>
</organism>
<feature type="non-terminal residue" evidence="2">
    <location>
        <position position="59"/>
    </location>
</feature>
<comment type="caution">
    <text evidence="2">The sequence shown here is derived from an EMBL/GenBank/DDBJ whole genome shotgun (WGS) entry which is preliminary data.</text>
</comment>
<dbReference type="EMBL" id="SZYE01000323">
    <property type="protein sequence ID" value="TKR21886.1"/>
    <property type="molecule type" value="Genomic_DNA"/>
</dbReference>
<dbReference type="AlphaFoldDB" id="A0A7Z8JW38"/>
<sequence>MPPTHRGAPSRSLTKNRGEAPSSTTRRRDRPEPPGPGPPWPGPPWPAPPGPPGPAPRPP</sequence>
<protein>
    <submittedName>
        <fullName evidence="2">LytR family transcriptional regulator</fullName>
    </submittedName>
</protein>
<name>A0A7Z8JW38_9CELL</name>